<reference evidence="3" key="1">
    <citation type="submission" date="2016-05" db="EMBL/GenBank/DDBJ databases">
        <title>Comparative genomics of biotechnologically important yeasts.</title>
        <authorList>
            <consortium name="DOE Joint Genome Institute"/>
            <person name="Riley R."/>
            <person name="Haridas S."/>
            <person name="Wolfe K.H."/>
            <person name="Lopes M.R."/>
            <person name="Hittinger C.T."/>
            <person name="Goker M."/>
            <person name="Salamov A."/>
            <person name="Wisecaver J."/>
            <person name="Long T.M."/>
            <person name="Aerts A.L."/>
            <person name="Barry K."/>
            <person name="Choi C."/>
            <person name="Clum A."/>
            <person name="Coughlan A.Y."/>
            <person name="Deshpande S."/>
            <person name="Douglass A.P."/>
            <person name="Hanson S.J."/>
            <person name="Klenk H.-P."/>
            <person name="Labutti K."/>
            <person name="Lapidus A."/>
            <person name="Lindquist E."/>
            <person name="Lipzen A."/>
            <person name="Meier-Kolthoff J.P."/>
            <person name="Ohm R.A."/>
            <person name="Otillar R.P."/>
            <person name="Pangilinan J."/>
            <person name="Peng Y."/>
            <person name="Rokas A."/>
            <person name="Rosa C.A."/>
            <person name="Scheuner C."/>
            <person name="Sibirny A.A."/>
            <person name="Slot J.C."/>
            <person name="Stielow J.B."/>
            <person name="Sun H."/>
            <person name="Kurtzman C.P."/>
            <person name="Blackwell M."/>
            <person name="Grigoriev I.V."/>
            <person name="Jeffries T.W."/>
        </authorList>
    </citation>
    <scope>NUCLEOTIDE SEQUENCE [LARGE SCALE GENOMIC DNA]</scope>
    <source>
        <strain evidence="3">NRRL Y-2460</strain>
    </source>
</reference>
<dbReference type="OrthoDB" id="5394106at2759"/>
<proteinExistence type="predicted"/>
<feature type="compositionally biased region" description="Low complexity" evidence="1">
    <location>
        <begin position="211"/>
        <end position="220"/>
    </location>
</feature>
<dbReference type="Proteomes" id="UP000094236">
    <property type="component" value="Unassembled WGS sequence"/>
</dbReference>
<feature type="region of interest" description="Disordered" evidence="1">
    <location>
        <begin position="211"/>
        <end position="263"/>
    </location>
</feature>
<evidence type="ECO:0000313" key="3">
    <source>
        <dbReference type="Proteomes" id="UP000094236"/>
    </source>
</evidence>
<protein>
    <submittedName>
        <fullName evidence="2">Uncharacterized protein</fullName>
    </submittedName>
</protein>
<dbReference type="EMBL" id="KV454011">
    <property type="protein sequence ID" value="ODV98177.1"/>
    <property type="molecule type" value="Genomic_DNA"/>
</dbReference>
<dbReference type="AlphaFoldDB" id="A0A1E4U2F6"/>
<accession>A0A1E4U2F6</accession>
<name>A0A1E4U2F6_PACTA</name>
<evidence type="ECO:0000313" key="2">
    <source>
        <dbReference type="EMBL" id="ODV98177.1"/>
    </source>
</evidence>
<gene>
    <name evidence="2" type="ORF">PACTADRAFT_31583</name>
</gene>
<keyword evidence="3" id="KW-1185">Reference proteome</keyword>
<feature type="compositionally biased region" description="Polar residues" evidence="1">
    <location>
        <begin position="160"/>
        <end position="169"/>
    </location>
</feature>
<organism evidence="2 3">
    <name type="scientific">Pachysolen tannophilus NRRL Y-2460</name>
    <dbReference type="NCBI Taxonomy" id="669874"/>
    <lineage>
        <taxon>Eukaryota</taxon>
        <taxon>Fungi</taxon>
        <taxon>Dikarya</taxon>
        <taxon>Ascomycota</taxon>
        <taxon>Saccharomycotina</taxon>
        <taxon>Pichiomycetes</taxon>
        <taxon>Pachysolenaceae</taxon>
        <taxon>Pachysolen</taxon>
    </lineage>
</organism>
<evidence type="ECO:0000256" key="1">
    <source>
        <dbReference type="SAM" id="MobiDB-lite"/>
    </source>
</evidence>
<feature type="compositionally biased region" description="Low complexity" evidence="1">
    <location>
        <begin position="140"/>
        <end position="159"/>
    </location>
</feature>
<feature type="region of interest" description="Disordered" evidence="1">
    <location>
        <begin position="129"/>
        <end position="171"/>
    </location>
</feature>
<feature type="compositionally biased region" description="Basic residues" evidence="1">
    <location>
        <begin position="237"/>
        <end position="263"/>
    </location>
</feature>
<sequence>MTAEPQRPVRSRSRINYKLPSLRKKLRRPDDKLVDAVYYVEQDDLRIVDDIEEPRNKRKRRDSGRFIKISNDFLLDGEPQIKEEDVHNGDINSDCNKLSLPVSQVAVSQETILQEAKSQFPDKTAIDIPQKQTRIPLGDISNTSNNNSNISGNISGNSSHQDSNDSSIVKQEDAKIIHKKSSLSEGMSAFDFMEDEQEDLLKCNRRKTIFSNNSNSISSNDEGNKVPITMNDDERKKVNKKMRSSNIQKKKNNNNKRRYSNVY</sequence>